<organism evidence="2 3">
    <name type="scientific">Cohnella xylanilytica</name>
    <dbReference type="NCBI Taxonomy" id="557555"/>
    <lineage>
        <taxon>Bacteria</taxon>
        <taxon>Bacillati</taxon>
        <taxon>Bacillota</taxon>
        <taxon>Bacilli</taxon>
        <taxon>Bacillales</taxon>
        <taxon>Paenibacillaceae</taxon>
        <taxon>Cohnella</taxon>
    </lineage>
</organism>
<keyword evidence="2" id="KW-0540">Nuclease</keyword>
<protein>
    <submittedName>
        <fullName evidence="2">HNH endonuclease</fullName>
    </submittedName>
</protein>
<proteinExistence type="predicted"/>
<evidence type="ECO:0000259" key="1">
    <source>
        <dbReference type="Pfam" id="PF01844"/>
    </source>
</evidence>
<dbReference type="InterPro" id="IPR002711">
    <property type="entry name" value="HNH"/>
</dbReference>
<evidence type="ECO:0000313" key="2">
    <source>
        <dbReference type="EMBL" id="MBB6692327.1"/>
    </source>
</evidence>
<dbReference type="GO" id="GO:0004519">
    <property type="term" value="F:endonuclease activity"/>
    <property type="evidence" value="ECO:0007669"/>
    <property type="project" value="UniProtKB-KW"/>
</dbReference>
<dbReference type="Proteomes" id="UP000553776">
    <property type="component" value="Unassembled WGS sequence"/>
</dbReference>
<dbReference type="AlphaFoldDB" id="A0A841TUX1"/>
<gene>
    <name evidence="2" type="ORF">H7B90_13025</name>
</gene>
<dbReference type="GO" id="GO:0003676">
    <property type="term" value="F:nucleic acid binding"/>
    <property type="evidence" value="ECO:0007669"/>
    <property type="project" value="InterPro"/>
</dbReference>
<keyword evidence="3" id="KW-1185">Reference proteome</keyword>
<evidence type="ECO:0000313" key="3">
    <source>
        <dbReference type="Proteomes" id="UP000553776"/>
    </source>
</evidence>
<feature type="domain" description="HNH" evidence="1">
    <location>
        <begin position="30"/>
        <end position="75"/>
    </location>
</feature>
<dbReference type="RefSeq" id="WP_185136321.1">
    <property type="nucleotide sequence ID" value="NZ_JACJVR010000052.1"/>
</dbReference>
<comment type="caution">
    <text evidence="2">The sequence shown here is derived from an EMBL/GenBank/DDBJ whole genome shotgun (WGS) entry which is preliminary data.</text>
</comment>
<dbReference type="GO" id="GO:0008270">
    <property type="term" value="F:zinc ion binding"/>
    <property type="evidence" value="ECO:0007669"/>
    <property type="project" value="InterPro"/>
</dbReference>
<reference evidence="2 3" key="1">
    <citation type="submission" date="2020-08" db="EMBL/GenBank/DDBJ databases">
        <title>Cohnella phylogeny.</title>
        <authorList>
            <person name="Dunlap C."/>
        </authorList>
    </citation>
    <scope>NUCLEOTIDE SEQUENCE [LARGE SCALE GENOMIC DNA]</scope>
    <source>
        <strain evidence="2 3">DSM 25239</strain>
    </source>
</reference>
<name>A0A841TUX1_9BACL</name>
<sequence length="119" mass="13221">MAQEYAKAFYHSAAWIKCRNAYMASRNYICERCGGLAEICHHKTYITPQNIHDPSVTLSWDNLEAVCRTCHQHEHFAEAEVCAEGLTFDANGNLVPVPPGLRTSRQISVTGAAPFEAPL</sequence>
<keyword evidence="2" id="KW-0255">Endonuclease</keyword>
<dbReference type="EMBL" id="JACJVR010000052">
    <property type="protein sequence ID" value="MBB6692327.1"/>
    <property type="molecule type" value="Genomic_DNA"/>
</dbReference>
<dbReference type="Pfam" id="PF01844">
    <property type="entry name" value="HNH"/>
    <property type="match status" value="1"/>
</dbReference>
<accession>A0A841TUX1</accession>
<keyword evidence="2" id="KW-0378">Hydrolase</keyword>